<evidence type="ECO:0000313" key="1">
    <source>
        <dbReference type="EMBL" id="EMD36686.1"/>
    </source>
</evidence>
<dbReference type="EMBL" id="KB445797">
    <property type="protein sequence ID" value="EMD36686.1"/>
    <property type="molecule type" value="Genomic_DNA"/>
</dbReference>
<accession>M2RCZ5</accession>
<name>M2RCZ5_CERS8</name>
<reference evidence="1 2" key="1">
    <citation type="journal article" date="2012" name="Proc. Natl. Acad. Sci. U.S.A.">
        <title>Comparative genomics of Ceriporiopsis subvermispora and Phanerochaete chrysosporium provide insight into selective ligninolysis.</title>
        <authorList>
            <person name="Fernandez-Fueyo E."/>
            <person name="Ruiz-Duenas F.J."/>
            <person name="Ferreira P."/>
            <person name="Floudas D."/>
            <person name="Hibbett D.S."/>
            <person name="Canessa P."/>
            <person name="Larrondo L.F."/>
            <person name="James T.Y."/>
            <person name="Seelenfreund D."/>
            <person name="Lobos S."/>
            <person name="Polanco R."/>
            <person name="Tello M."/>
            <person name="Honda Y."/>
            <person name="Watanabe T."/>
            <person name="Watanabe T."/>
            <person name="Ryu J.S."/>
            <person name="Kubicek C.P."/>
            <person name="Schmoll M."/>
            <person name="Gaskell J."/>
            <person name="Hammel K.E."/>
            <person name="St John F.J."/>
            <person name="Vanden Wymelenberg A."/>
            <person name="Sabat G."/>
            <person name="Splinter BonDurant S."/>
            <person name="Syed K."/>
            <person name="Yadav J.S."/>
            <person name="Doddapaneni H."/>
            <person name="Subramanian V."/>
            <person name="Lavin J.L."/>
            <person name="Oguiza J.A."/>
            <person name="Perez G."/>
            <person name="Pisabarro A.G."/>
            <person name="Ramirez L."/>
            <person name="Santoyo F."/>
            <person name="Master E."/>
            <person name="Coutinho P.M."/>
            <person name="Henrissat B."/>
            <person name="Lombard V."/>
            <person name="Magnuson J.K."/>
            <person name="Kuees U."/>
            <person name="Hori C."/>
            <person name="Igarashi K."/>
            <person name="Samejima M."/>
            <person name="Held B.W."/>
            <person name="Barry K.W."/>
            <person name="LaButti K.M."/>
            <person name="Lapidus A."/>
            <person name="Lindquist E.A."/>
            <person name="Lucas S.M."/>
            <person name="Riley R."/>
            <person name="Salamov A.A."/>
            <person name="Hoffmeister D."/>
            <person name="Schwenk D."/>
            <person name="Hadar Y."/>
            <person name="Yarden O."/>
            <person name="de Vries R.P."/>
            <person name="Wiebenga A."/>
            <person name="Stenlid J."/>
            <person name="Eastwood D."/>
            <person name="Grigoriev I.V."/>
            <person name="Berka R.M."/>
            <person name="Blanchette R.A."/>
            <person name="Kersten P."/>
            <person name="Martinez A.T."/>
            <person name="Vicuna R."/>
            <person name="Cullen D."/>
        </authorList>
    </citation>
    <scope>NUCLEOTIDE SEQUENCE [LARGE SCALE GENOMIC DNA]</scope>
    <source>
        <strain evidence="1 2">B</strain>
    </source>
</reference>
<organism evidence="1 2">
    <name type="scientific">Ceriporiopsis subvermispora (strain B)</name>
    <name type="common">White-rot fungus</name>
    <name type="synonym">Gelatoporia subvermispora</name>
    <dbReference type="NCBI Taxonomy" id="914234"/>
    <lineage>
        <taxon>Eukaryota</taxon>
        <taxon>Fungi</taxon>
        <taxon>Dikarya</taxon>
        <taxon>Basidiomycota</taxon>
        <taxon>Agaricomycotina</taxon>
        <taxon>Agaricomycetes</taxon>
        <taxon>Polyporales</taxon>
        <taxon>Gelatoporiaceae</taxon>
        <taxon>Gelatoporia</taxon>
    </lineage>
</organism>
<evidence type="ECO:0000313" key="2">
    <source>
        <dbReference type="Proteomes" id="UP000016930"/>
    </source>
</evidence>
<gene>
    <name evidence="1" type="ORF">CERSUDRAFT_73746</name>
</gene>
<dbReference type="Proteomes" id="UP000016930">
    <property type="component" value="Unassembled WGS sequence"/>
</dbReference>
<dbReference type="AlphaFoldDB" id="M2RCZ5"/>
<dbReference type="HOGENOM" id="CLU_900155_0_0_1"/>
<keyword evidence="2" id="KW-1185">Reference proteome</keyword>
<sequence length="309" mass="33931">MLQRPSGCGFVISGQELSYGECNLSTPRTNAVPVCVTSSVQLPVIDPGLSFMLLWWQGASSDPSFVENYCAWRDEQARHPNARAVTGATKRRQEAVLKLSTSCKDSSGAQTDVILYSPPCSVASTSPRSLSLSSRFVRVLTVGATAESSENEWKRFLALSARCLNSRVHQEVWPVESCNPLDCAASSSIHQETHAPQSIHKLSSVDARAAHATYTTRLQMPAQMQRASANSSVCPDNGQELMTEDRMRYISSADDSTFAAHLSVKSSPRPQAAAPLRPKYRQILHVRASYPDAYRKHTQFLTTRSAKPE</sequence>
<protein>
    <submittedName>
        <fullName evidence="1">Uncharacterized protein</fullName>
    </submittedName>
</protein>
<proteinExistence type="predicted"/>